<dbReference type="RefSeq" id="WP_341697404.1">
    <property type="nucleotide sequence ID" value="NZ_JBBYHR010000006.1"/>
</dbReference>
<sequence length="48" mass="5643">MKRDVELTCMECTDNCKTAPNICLQPHNVWIGEVEEKDVKDIFKKYIL</sequence>
<comment type="caution">
    <text evidence="1">The sequence shown here is derived from an EMBL/GenBank/DDBJ whole genome shotgun (WGS) entry which is preliminary data.</text>
</comment>
<evidence type="ECO:0000313" key="2">
    <source>
        <dbReference type="Proteomes" id="UP001464555"/>
    </source>
</evidence>
<dbReference type="InterPro" id="IPR036249">
    <property type="entry name" value="Thioredoxin-like_sf"/>
</dbReference>
<dbReference type="Gene3D" id="3.40.30.10">
    <property type="entry name" value="Glutaredoxin"/>
    <property type="match status" value="1"/>
</dbReference>
<evidence type="ECO:0000313" key="1">
    <source>
        <dbReference type="EMBL" id="MEL1245092.1"/>
    </source>
</evidence>
<name>A0ABU9HZV9_9FLAO</name>
<organism evidence="1 2">
    <name type="scientific">Flavobacterium arundinis</name>
    <dbReference type="NCBI Taxonomy" id="3139143"/>
    <lineage>
        <taxon>Bacteria</taxon>
        <taxon>Pseudomonadati</taxon>
        <taxon>Bacteroidota</taxon>
        <taxon>Flavobacteriia</taxon>
        <taxon>Flavobacteriales</taxon>
        <taxon>Flavobacteriaceae</taxon>
        <taxon>Flavobacterium</taxon>
    </lineage>
</organism>
<dbReference type="EMBL" id="JBBYHR010000006">
    <property type="protein sequence ID" value="MEL1245092.1"/>
    <property type="molecule type" value="Genomic_DNA"/>
</dbReference>
<accession>A0ABU9HZV9</accession>
<dbReference type="Proteomes" id="UP001464555">
    <property type="component" value="Unassembled WGS sequence"/>
</dbReference>
<protein>
    <submittedName>
        <fullName evidence="1">(2Fe-2S) ferredoxin domain-containing protein</fullName>
    </submittedName>
</protein>
<gene>
    <name evidence="1" type="ORF">AAEO56_12510</name>
</gene>
<dbReference type="CDD" id="cd02980">
    <property type="entry name" value="TRX_Fd_family"/>
    <property type="match status" value="1"/>
</dbReference>
<proteinExistence type="predicted"/>
<keyword evidence="2" id="KW-1185">Reference proteome</keyword>
<reference evidence="1 2" key="1">
    <citation type="submission" date="2024-04" db="EMBL/GenBank/DDBJ databases">
        <title>Flavobacterium sp. DGU11 16S ribosomal RNA gene Genome sequencing and assembly.</title>
        <authorList>
            <person name="Park S."/>
        </authorList>
    </citation>
    <scope>NUCLEOTIDE SEQUENCE [LARGE SCALE GENOMIC DNA]</scope>
    <source>
        <strain evidence="1 2">DGU11</strain>
    </source>
</reference>
<dbReference type="SUPFAM" id="SSF52833">
    <property type="entry name" value="Thioredoxin-like"/>
    <property type="match status" value="1"/>
</dbReference>